<dbReference type="InterPro" id="IPR036728">
    <property type="entry name" value="PBP_GOBP_sf"/>
</dbReference>
<evidence type="ECO:0000256" key="1">
    <source>
        <dbReference type="ARBA" id="ARBA00004613"/>
    </source>
</evidence>
<proteinExistence type="evidence at transcript level"/>
<dbReference type="AlphaFoldDB" id="T1DHB6"/>
<organism evidence="6">
    <name type="scientific">Psorophora albipes</name>
    <dbReference type="NCBI Taxonomy" id="869069"/>
    <lineage>
        <taxon>Eukaryota</taxon>
        <taxon>Metazoa</taxon>
        <taxon>Ecdysozoa</taxon>
        <taxon>Arthropoda</taxon>
        <taxon>Hexapoda</taxon>
        <taxon>Insecta</taxon>
        <taxon>Pterygota</taxon>
        <taxon>Neoptera</taxon>
        <taxon>Endopterygota</taxon>
        <taxon>Diptera</taxon>
        <taxon>Nematocera</taxon>
        <taxon>Culicoidea</taxon>
        <taxon>Culicidae</taxon>
        <taxon>Culicinae</taxon>
        <taxon>Aedini</taxon>
        <taxon>Psorophora</taxon>
    </lineage>
</organism>
<dbReference type="GO" id="GO:0005549">
    <property type="term" value="F:odorant binding"/>
    <property type="evidence" value="ECO:0007669"/>
    <property type="project" value="InterPro"/>
</dbReference>
<accession>T1DHB6</accession>
<keyword evidence="4" id="KW-0732">Signal</keyword>
<evidence type="ECO:0000256" key="5">
    <source>
        <dbReference type="ARBA" id="ARBA00023157"/>
    </source>
</evidence>
<dbReference type="CDD" id="cd23992">
    <property type="entry name" value="PBP_GOBP"/>
    <property type="match status" value="1"/>
</dbReference>
<dbReference type="PANTHER" id="PTHR11857:SF46">
    <property type="entry name" value="GENERAL ODORANT-BINDING PROTEIN 99A-RELATED"/>
    <property type="match status" value="1"/>
</dbReference>
<dbReference type="EMBL" id="GALA01001351">
    <property type="protein sequence ID" value="JAA93501.1"/>
    <property type="molecule type" value="mRNA"/>
</dbReference>
<evidence type="ECO:0000256" key="2">
    <source>
        <dbReference type="ARBA" id="ARBA00008098"/>
    </source>
</evidence>
<sequence length="120" mass="14055">KAKHTELKHTCAKLLRTPDTELEKYLKSEYPKEHDSFCFLRCMYILNGAWDDATGVSLDRMFELKGGDELSKEDFTEQTKHCFGEFRKANGEEITCYCQKAYGPLNCFREYFQARQTTTQ</sequence>
<keyword evidence="5" id="KW-1015">Disulfide bond</keyword>
<dbReference type="Gene3D" id="1.10.238.20">
    <property type="entry name" value="Pheromone/general odorant binding protein domain"/>
    <property type="match status" value="1"/>
</dbReference>
<evidence type="ECO:0000256" key="4">
    <source>
        <dbReference type="ARBA" id="ARBA00022729"/>
    </source>
</evidence>
<comment type="similarity">
    <text evidence="2">Belongs to the PBP/GOBP family.</text>
</comment>
<reference evidence="6" key="1">
    <citation type="journal article" date="2013" name="BMC Genomics">
        <title>A deep insight into the sialotranscriptome of the mosquito, Psorophora albipes.</title>
        <authorList>
            <person name="Chagas A.C."/>
            <person name="Calvo E."/>
            <person name="Rios-Velasquez C.M."/>
            <person name="Pessoa F.A."/>
            <person name="Medeiros J.F."/>
            <person name="Ribeiro J.M."/>
        </authorList>
    </citation>
    <scope>NUCLEOTIDE SEQUENCE</scope>
</reference>
<keyword evidence="3" id="KW-0964">Secreted</keyword>
<dbReference type="GO" id="GO:0007608">
    <property type="term" value="P:sensory perception of smell"/>
    <property type="evidence" value="ECO:0007669"/>
    <property type="project" value="TreeGrafter"/>
</dbReference>
<evidence type="ECO:0000313" key="6">
    <source>
        <dbReference type="EMBL" id="JAA93501.1"/>
    </source>
</evidence>
<feature type="non-terminal residue" evidence="6">
    <location>
        <position position="1"/>
    </location>
</feature>
<protein>
    <submittedName>
        <fullName evidence="6">Putative pbp/gobp family</fullName>
    </submittedName>
</protein>
<dbReference type="PANTHER" id="PTHR11857">
    <property type="entry name" value="ODORANT BINDING PROTEIN-RELATED"/>
    <property type="match status" value="1"/>
</dbReference>
<dbReference type="Pfam" id="PF01395">
    <property type="entry name" value="PBP_GOBP"/>
    <property type="match status" value="1"/>
</dbReference>
<dbReference type="GO" id="GO:0005615">
    <property type="term" value="C:extracellular space"/>
    <property type="evidence" value="ECO:0007669"/>
    <property type="project" value="TreeGrafter"/>
</dbReference>
<dbReference type="SUPFAM" id="SSF47565">
    <property type="entry name" value="Insect pheromone/odorant-binding proteins"/>
    <property type="match status" value="1"/>
</dbReference>
<name>T1DHB6_9DIPT</name>
<dbReference type="InterPro" id="IPR006170">
    <property type="entry name" value="PBP/GOBP"/>
</dbReference>
<comment type="subcellular location">
    <subcellularLocation>
        <location evidence="1">Secreted</location>
    </subcellularLocation>
</comment>
<evidence type="ECO:0000256" key="3">
    <source>
        <dbReference type="ARBA" id="ARBA00022525"/>
    </source>
</evidence>